<sequence>MNRIVVRALAVVVVLALAAGVGVLFYQYRQNAETEQARTDAVDAASAQAVAMLAYDFGGVDQQLASAADGLTGDFKDEYTTLVTGVIAPGAKEKSLTVQVTVQGAAVVDAAPDSATVLLFLNQITTSSDAPEAASSGSRVRMSLEKIDGRWLTSSLQPI</sequence>
<dbReference type="RefSeq" id="WP_089252509.1">
    <property type="nucleotide sequence ID" value="NZ_FZOW01000030.1"/>
</dbReference>
<protein>
    <submittedName>
        <fullName evidence="3">Mce-associated membrane protein</fullName>
    </submittedName>
</protein>
<dbReference type="AlphaFoldDB" id="A0A239N650"/>
<evidence type="ECO:0000313" key="4">
    <source>
        <dbReference type="Proteomes" id="UP000198327"/>
    </source>
</evidence>
<evidence type="ECO:0000256" key="2">
    <source>
        <dbReference type="ARBA" id="ARBA00023136"/>
    </source>
</evidence>
<dbReference type="PANTHER" id="PTHR37042:SF4">
    <property type="entry name" value="OUTER MEMBRANE PROTEIN RV1973"/>
    <property type="match status" value="1"/>
</dbReference>
<proteinExistence type="predicted"/>
<dbReference type="Proteomes" id="UP000198327">
    <property type="component" value="Unassembled WGS sequence"/>
</dbReference>
<dbReference type="GO" id="GO:0016020">
    <property type="term" value="C:membrane"/>
    <property type="evidence" value="ECO:0007669"/>
    <property type="project" value="UniProtKB-SubCell"/>
</dbReference>
<organism evidence="3 4">
    <name type="scientific">Rhodococcoides kyotonense</name>
    <dbReference type="NCBI Taxonomy" id="398843"/>
    <lineage>
        <taxon>Bacteria</taxon>
        <taxon>Bacillati</taxon>
        <taxon>Actinomycetota</taxon>
        <taxon>Actinomycetes</taxon>
        <taxon>Mycobacteriales</taxon>
        <taxon>Nocardiaceae</taxon>
        <taxon>Rhodococcoides</taxon>
    </lineage>
</organism>
<evidence type="ECO:0000256" key="1">
    <source>
        <dbReference type="ARBA" id="ARBA00004370"/>
    </source>
</evidence>
<accession>A0A239N650</accession>
<comment type="subcellular location">
    <subcellularLocation>
        <location evidence="1">Membrane</location>
    </subcellularLocation>
</comment>
<reference evidence="4" key="1">
    <citation type="submission" date="2017-06" db="EMBL/GenBank/DDBJ databases">
        <authorList>
            <person name="Varghese N."/>
            <person name="Submissions S."/>
        </authorList>
    </citation>
    <scope>NUCLEOTIDE SEQUENCE [LARGE SCALE GENOMIC DNA]</scope>
    <source>
        <strain evidence="4">JCM 23211</strain>
    </source>
</reference>
<dbReference type="PANTHER" id="PTHR37042">
    <property type="entry name" value="OUTER MEMBRANE PROTEIN RV1973"/>
    <property type="match status" value="1"/>
</dbReference>
<name>A0A239N650_9NOCA</name>
<evidence type="ECO:0000313" key="3">
    <source>
        <dbReference type="EMBL" id="SNT50396.1"/>
    </source>
</evidence>
<gene>
    <name evidence="3" type="ORF">SAMN05421642_13033</name>
</gene>
<dbReference type="OrthoDB" id="5196392at2"/>
<keyword evidence="4" id="KW-1185">Reference proteome</keyword>
<dbReference type="EMBL" id="FZOW01000030">
    <property type="protein sequence ID" value="SNT50396.1"/>
    <property type="molecule type" value="Genomic_DNA"/>
</dbReference>
<keyword evidence="2" id="KW-0472">Membrane</keyword>
<dbReference type="STRING" id="398843.A3K89_04960"/>